<dbReference type="Gene3D" id="3.10.290.10">
    <property type="entry name" value="RNA-binding S4 domain"/>
    <property type="match status" value="1"/>
</dbReference>
<dbReference type="PANTHER" id="PTHR47683:SF2">
    <property type="entry name" value="RNA-BINDING S4 DOMAIN-CONTAINING PROTEIN"/>
    <property type="match status" value="1"/>
</dbReference>
<evidence type="ECO:0000256" key="5">
    <source>
        <dbReference type="PROSITE-ProRule" id="PRU00182"/>
    </source>
</evidence>
<dbReference type="CDD" id="cd00165">
    <property type="entry name" value="S4"/>
    <property type="match status" value="1"/>
</dbReference>
<evidence type="ECO:0000313" key="9">
    <source>
        <dbReference type="Proteomes" id="UP000663281"/>
    </source>
</evidence>
<dbReference type="InterPro" id="IPR018496">
    <property type="entry name" value="PsdUridine_synth_RsuA/RluB_CS"/>
</dbReference>
<dbReference type="InterPro" id="IPR020103">
    <property type="entry name" value="PsdUridine_synth_cat_dom_sf"/>
</dbReference>
<dbReference type="GO" id="GO:0000455">
    <property type="term" value="P:enzyme-directed rRNA pseudouridine synthesis"/>
    <property type="evidence" value="ECO:0007669"/>
    <property type="project" value="UniProtKB-ARBA"/>
</dbReference>
<dbReference type="EMBL" id="CP071504">
    <property type="protein sequence ID" value="QSX29371.1"/>
    <property type="molecule type" value="Genomic_DNA"/>
</dbReference>
<dbReference type="SMART" id="SM00363">
    <property type="entry name" value="S4"/>
    <property type="match status" value="1"/>
</dbReference>
<dbReference type="SUPFAM" id="SSF55120">
    <property type="entry name" value="Pseudouridine synthase"/>
    <property type="match status" value="1"/>
</dbReference>
<dbReference type="PANTHER" id="PTHR47683">
    <property type="entry name" value="PSEUDOURIDINE SYNTHASE FAMILY PROTEIN-RELATED"/>
    <property type="match status" value="1"/>
</dbReference>
<comment type="similarity">
    <text evidence="1 6">Belongs to the pseudouridine synthase RsuA family.</text>
</comment>
<proteinExistence type="inferred from homology"/>
<dbReference type="InterPro" id="IPR020094">
    <property type="entry name" value="TruA/RsuA/RluB/E/F_N"/>
</dbReference>
<dbReference type="InterPro" id="IPR050343">
    <property type="entry name" value="RsuA_PseudoU_synthase"/>
</dbReference>
<organism evidence="8 9">
    <name type="scientific">Shewanella cyperi</name>
    <dbReference type="NCBI Taxonomy" id="2814292"/>
    <lineage>
        <taxon>Bacteria</taxon>
        <taxon>Pseudomonadati</taxon>
        <taxon>Pseudomonadota</taxon>
        <taxon>Gammaproteobacteria</taxon>
        <taxon>Alteromonadales</taxon>
        <taxon>Shewanellaceae</taxon>
        <taxon>Shewanella</taxon>
    </lineage>
</organism>
<dbReference type="InterPro" id="IPR036986">
    <property type="entry name" value="S4_RNA-bd_sf"/>
</dbReference>
<keyword evidence="5" id="KW-0694">RNA-binding</keyword>
<dbReference type="EC" id="5.4.99.-" evidence="6"/>
<dbReference type="NCBIfam" id="TIGR00093">
    <property type="entry name" value="pseudouridine synthase"/>
    <property type="match status" value="1"/>
</dbReference>
<dbReference type="GO" id="GO:0003723">
    <property type="term" value="F:RNA binding"/>
    <property type="evidence" value="ECO:0007669"/>
    <property type="project" value="UniProtKB-KW"/>
</dbReference>
<dbReference type="InterPro" id="IPR000748">
    <property type="entry name" value="PsdUridine_synth_RsuA/RluB/E/F"/>
</dbReference>
<dbReference type="PROSITE" id="PS50889">
    <property type="entry name" value="S4"/>
    <property type="match status" value="1"/>
</dbReference>
<evidence type="ECO:0000256" key="6">
    <source>
        <dbReference type="RuleBase" id="RU003887"/>
    </source>
</evidence>
<dbReference type="Pfam" id="PF00849">
    <property type="entry name" value="PseudoU_synth_2"/>
    <property type="match status" value="1"/>
</dbReference>
<accession>A0A975AK49</accession>
<evidence type="ECO:0000256" key="3">
    <source>
        <dbReference type="ARBA" id="ARBA00036390"/>
    </source>
</evidence>
<dbReference type="Proteomes" id="UP000663281">
    <property type="component" value="Chromosome"/>
</dbReference>
<feature type="domain" description="RNA-binding S4" evidence="7">
    <location>
        <begin position="1"/>
        <end position="70"/>
    </location>
</feature>
<dbReference type="Gene3D" id="3.30.70.1560">
    <property type="entry name" value="Alpha-L RNA-binding motif"/>
    <property type="match status" value="1"/>
</dbReference>
<dbReference type="InterPro" id="IPR006145">
    <property type="entry name" value="PsdUridine_synth_RsuA/RluA"/>
</dbReference>
<dbReference type="KEGG" id="scyp:JYB88_14325"/>
<evidence type="ECO:0000256" key="2">
    <source>
        <dbReference type="ARBA" id="ARBA00023235"/>
    </source>
</evidence>
<keyword evidence="9" id="KW-1185">Reference proteome</keyword>
<sequence length="245" mass="27509">MRLAKFLAHAGVASRRQACRLIEAGRVTLDGRPAKHTDEVPVANDQTGEVPVNDQSGIIVCVDGKPVSLPCHHSYWLYHKPVGIDCRLRPEDPASLLHLLPTGARVYPAGRLDKDSRGLLLLSDDGELTQRLMHPDYHHEKGYLVTLNKAVSQSALDTVAQGLDYGEGMTRPCRMCLVAPDRVRMWLTEGKKRQIRRMWRAQGYRVEDLLRESLMGLTLDGLQEGQFRPLSQTEINQLKKQTGLE</sequence>
<evidence type="ECO:0000256" key="4">
    <source>
        <dbReference type="ARBA" id="ARBA00036535"/>
    </source>
</evidence>
<evidence type="ECO:0000259" key="7">
    <source>
        <dbReference type="SMART" id="SM00363"/>
    </source>
</evidence>
<dbReference type="InterPro" id="IPR042092">
    <property type="entry name" value="PsdUridine_s_RsuA/RluB/E/F_cat"/>
</dbReference>
<dbReference type="SUPFAM" id="SSF55174">
    <property type="entry name" value="Alpha-L RNA-binding motif"/>
    <property type="match status" value="1"/>
</dbReference>
<evidence type="ECO:0000256" key="1">
    <source>
        <dbReference type="ARBA" id="ARBA00008348"/>
    </source>
</evidence>
<gene>
    <name evidence="8" type="ORF">JYB88_14325</name>
</gene>
<comment type="catalytic activity">
    <reaction evidence="3">
        <text>uridine(35) in tRNA(Tyr) = pseudouridine(35) in tRNA(Tyr)</text>
        <dbReference type="Rhea" id="RHEA:60556"/>
        <dbReference type="Rhea" id="RHEA-COMP:15607"/>
        <dbReference type="Rhea" id="RHEA-COMP:15608"/>
        <dbReference type="ChEBI" id="CHEBI:65314"/>
        <dbReference type="ChEBI" id="CHEBI:65315"/>
    </reaction>
</comment>
<reference evidence="8 9" key="1">
    <citation type="submission" date="2021-03" db="EMBL/GenBank/DDBJ databases">
        <title>Novel species identification of genus Shewanella.</title>
        <authorList>
            <person name="Liu G."/>
            <person name="Zhang Q."/>
        </authorList>
    </citation>
    <scope>NUCLEOTIDE SEQUENCE [LARGE SCALE GENOMIC DNA]</scope>
    <source>
        <strain evidence="8 9">FJAT-53726</strain>
    </source>
</reference>
<keyword evidence="2 6" id="KW-0413">Isomerase</keyword>
<dbReference type="RefSeq" id="WP_207324547.1">
    <property type="nucleotide sequence ID" value="NZ_CP071504.1"/>
</dbReference>
<dbReference type="GO" id="GO:0160138">
    <property type="term" value="F:23S rRNA pseudouridine(2604) synthase activity"/>
    <property type="evidence" value="ECO:0007669"/>
    <property type="project" value="UniProtKB-EC"/>
</dbReference>
<dbReference type="PROSITE" id="PS01149">
    <property type="entry name" value="PSI_RSU"/>
    <property type="match status" value="1"/>
</dbReference>
<dbReference type="AlphaFoldDB" id="A0A975AK49"/>
<dbReference type="Pfam" id="PF01479">
    <property type="entry name" value="S4"/>
    <property type="match status" value="1"/>
</dbReference>
<dbReference type="Gene3D" id="3.30.70.580">
    <property type="entry name" value="Pseudouridine synthase I, catalytic domain, N-terminal subdomain"/>
    <property type="match status" value="1"/>
</dbReference>
<evidence type="ECO:0000313" key="8">
    <source>
        <dbReference type="EMBL" id="QSX29371.1"/>
    </source>
</evidence>
<name>A0A975AK49_9GAMM</name>
<dbReference type="InterPro" id="IPR002942">
    <property type="entry name" value="S4_RNA-bd"/>
</dbReference>
<comment type="catalytic activity">
    <reaction evidence="4">
        <text>uridine(2604) in 23S rRNA = pseudouridine(2604) in 23S rRNA</text>
        <dbReference type="Rhea" id="RHEA:38875"/>
        <dbReference type="Rhea" id="RHEA-COMP:10093"/>
        <dbReference type="Rhea" id="RHEA-COMP:10094"/>
        <dbReference type="ChEBI" id="CHEBI:65314"/>
        <dbReference type="ChEBI" id="CHEBI:65315"/>
        <dbReference type="EC" id="5.4.99.21"/>
    </reaction>
</comment>
<protein>
    <recommendedName>
        <fullName evidence="6">Pseudouridine synthase</fullName>
        <ecNumber evidence="6">5.4.99.-</ecNumber>
    </recommendedName>
</protein>